<dbReference type="RefSeq" id="WP_371434966.1">
    <property type="nucleotide sequence ID" value="NZ_JBHSRS010000084.1"/>
</dbReference>
<feature type="transmembrane region" description="Helical" evidence="1">
    <location>
        <begin position="72"/>
        <end position="92"/>
    </location>
</feature>
<keyword evidence="3" id="KW-1185">Reference proteome</keyword>
<comment type="caution">
    <text evidence="2">The sequence shown here is derived from an EMBL/GenBank/DDBJ whole genome shotgun (WGS) entry which is preliminary data.</text>
</comment>
<evidence type="ECO:0000313" key="3">
    <source>
        <dbReference type="Proteomes" id="UP001596270"/>
    </source>
</evidence>
<reference evidence="3" key="1">
    <citation type="journal article" date="2019" name="Int. J. Syst. Evol. Microbiol.">
        <title>The Global Catalogue of Microorganisms (GCM) 10K type strain sequencing project: providing services to taxonomists for standard genome sequencing and annotation.</title>
        <authorList>
            <consortium name="The Broad Institute Genomics Platform"/>
            <consortium name="The Broad Institute Genome Sequencing Center for Infectious Disease"/>
            <person name="Wu L."/>
            <person name="Ma J."/>
        </authorList>
    </citation>
    <scope>NUCLEOTIDE SEQUENCE [LARGE SCALE GENOMIC DNA]</scope>
    <source>
        <strain evidence="3">CCUG 39402</strain>
    </source>
</reference>
<keyword evidence="1" id="KW-1133">Transmembrane helix</keyword>
<feature type="transmembrane region" description="Helical" evidence="1">
    <location>
        <begin position="42"/>
        <end position="66"/>
    </location>
</feature>
<sequence length="121" mass="13209">MLHPLFSTLIQRPDLVADHVAAYAALFQEEASAAGAEWLARAVAWVLVVLCGVVFLGLAGTALMLGVLHNQFHWVLVAVPGFALLLGIIAFFRARRPFRSERFPELKAQIDSDVQALRAAT</sequence>
<evidence type="ECO:0000313" key="2">
    <source>
        <dbReference type="EMBL" id="MFC6284757.1"/>
    </source>
</evidence>
<keyword evidence="1" id="KW-0472">Membrane</keyword>
<evidence type="ECO:0000256" key="1">
    <source>
        <dbReference type="SAM" id="Phobius"/>
    </source>
</evidence>
<evidence type="ECO:0008006" key="4">
    <source>
        <dbReference type="Google" id="ProtNLM"/>
    </source>
</evidence>
<name>A0ABW1U4X4_9BURK</name>
<gene>
    <name evidence="2" type="ORF">ACFQND_26320</name>
</gene>
<keyword evidence="1" id="KW-0812">Transmembrane</keyword>
<organism evidence="2 3">
    <name type="scientific">Polaromonas aquatica</name>
    <dbReference type="NCBI Taxonomy" id="332657"/>
    <lineage>
        <taxon>Bacteria</taxon>
        <taxon>Pseudomonadati</taxon>
        <taxon>Pseudomonadota</taxon>
        <taxon>Betaproteobacteria</taxon>
        <taxon>Burkholderiales</taxon>
        <taxon>Comamonadaceae</taxon>
        <taxon>Polaromonas</taxon>
    </lineage>
</organism>
<protein>
    <recommendedName>
        <fullName evidence="4">Holin-X, holin superfamily III</fullName>
    </recommendedName>
</protein>
<accession>A0ABW1U4X4</accession>
<dbReference type="EMBL" id="JBHSRS010000084">
    <property type="protein sequence ID" value="MFC6284757.1"/>
    <property type="molecule type" value="Genomic_DNA"/>
</dbReference>
<dbReference type="Proteomes" id="UP001596270">
    <property type="component" value="Unassembled WGS sequence"/>
</dbReference>
<proteinExistence type="predicted"/>